<dbReference type="OrthoDB" id="244344at2"/>
<proteinExistence type="predicted"/>
<keyword evidence="1 3" id="KW-0732">Signal</keyword>
<feature type="domain" description="Thioredoxin" evidence="4">
    <location>
        <begin position="8"/>
        <end position="137"/>
    </location>
</feature>
<evidence type="ECO:0000256" key="3">
    <source>
        <dbReference type="SAM" id="SignalP"/>
    </source>
</evidence>
<sequence length="408" mass="43317" precursor="true">MLYKYLPIIALLMAPSALVVAQSTSAITWQKDLDAARAMAERDQKLLLVHFYNDNCSPCRMLDATVFNQPTVAGAVHSHYVPVKLNTNDFPATAERFGITRVPTDVVITPQGQVIKRMISPATPMDYITQTSSLAQEHHRQMARNLVNKAQVAGTSQPASAAIAAFPVQGDNNSFTNQPVAGAPSVTSNPHALMAMPAANQVAQQTQQTAAAPRIEVTPIDVPNPYTTPAQPAAPPQPPVSQVAMAEPAQVPAVPSATPPAAPAQTPAAAQPAVASAAPQLPAGSPPVGFFGYCPVTMKNEGRWQKGDVQWGCYHRGRTYLFASQAARDQFFANGDAYAPALSGIDPVAAIDSGRVVEGKSSYLLECGGQLYLFESEENLAKFSSQADRYVAGIRQAMAQAPTGQTLR</sequence>
<dbReference type="InterPro" id="IPR036249">
    <property type="entry name" value="Thioredoxin-like_sf"/>
</dbReference>
<dbReference type="KEGG" id="amuc:Pan181_19640"/>
<feature type="chain" id="PRO_5022122351" evidence="3">
    <location>
        <begin position="22"/>
        <end position="408"/>
    </location>
</feature>
<dbReference type="PROSITE" id="PS51352">
    <property type="entry name" value="THIOREDOXIN_2"/>
    <property type="match status" value="1"/>
</dbReference>
<dbReference type="GO" id="GO:0047134">
    <property type="term" value="F:protein-disulfide reductase [NAD(P)H] activity"/>
    <property type="evidence" value="ECO:0007669"/>
    <property type="project" value="UniProtKB-EC"/>
</dbReference>
<evidence type="ECO:0000259" key="4">
    <source>
        <dbReference type="PROSITE" id="PS51352"/>
    </source>
</evidence>
<keyword evidence="6" id="KW-1185">Reference proteome</keyword>
<dbReference type="InterPro" id="IPR051099">
    <property type="entry name" value="AGR/TXD"/>
</dbReference>
<gene>
    <name evidence="5" type="primary">dsbD_1</name>
    <name evidence="5" type="ORF">Pan181_19640</name>
</gene>
<dbReference type="Gene3D" id="3.40.30.10">
    <property type="entry name" value="Glutaredoxin"/>
    <property type="match status" value="1"/>
</dbReference>
<name>A0A518AM23_9BACT</name>
<evidence type="ECO:0000313" key="5">
    <source>
        <dbReference type="EMBL" id="QDU55769.1"/>
    </source>
</evidence>
<keyword evidence="5" id="KW-0560">Oxidoreductase</keyword>
<dbReference type="InterPro" id="IPR013766">
    <property type="entry name" value="Thioredoxin_domain"/>
</dbReference>
<dbReference type="EMBL" id="CP036278">
    <property type="protein sequence ID" value="QDU55769.1"/>
    <property type="molecule type" value="Genomic_DNA"/>
</dbReference>
<feature type="region of interest" description="Disordered" evidence="2">
    <location>
        <begin position="222"/>
        <end position="268"/>
    </location>
</feature>
<evidence type="ECO:0000256" key="1">
    <source>
        <dbReference type="ARBA" id="ARBA00022729"/>
    </source>
</evidence>
<protein>
    <submittedName>
        <fullName evidence="5">Thiol:disulfide interchange protein DsbD</fullName>
        <ecNumber evidence="5">1.8.1.8</ecNumber>
    </submittedName>
</protein>
<dbReference type="CDD" id="cd02947">
    <property type="entry name" value="TRX_family"/>
    <property type="match status" value="1"/>
</dbReference>
<organism evidence="5 6">
    <name type="scientific">Aeoliella mucimassa</name>
    <dbReference type="NCBI Taxonomy" id="2527972"/>
    <lineage>
        <taxon>Bacteria</taxon>
        <taxon>Pseudomonadati</taxon>
        <taxon>Planctomycetota</taxon>
        <taxon>Planctomycetia</taxon>
        <taxon>Pirellulales</taxon>
        <taxon>Lacipirellulaceae</taxon>
        <taxon>Aeoliella</taxon>
    </lineage>
</organism>
<dbReference type="AlphaFoldDB" id="A0A518AM23"/>
<dbReference type="SUPFAM" id="SSF52833">
    <property type="entry name" value="Thioredoxin-like"/>
    <property type="match status" value="1"/>
</dbReference>
<feature type="signal peptide" evidence="3">
    <location>
        <begin position="1"/>
        <end position="21"/>
    </location>
</feature>
<dbReference type="EC" id="1.8.1.8" evidence="5"/>
<dbReference type="Proteomes" id="UP000315750">
    <property type="component" value="Chromosome"/>
</dbReference>
<evidence type="ECO:0000256" key="2">
    <source>
        <dbReference type="SAM" id="MobiDB-lite"/>
    </source>
</evidence>
<reference evidence="5 6" key="1">
    <citation type="submission" date="2019-02" db="EMBL/GenBank/DDBJ databases">
        <title>Deep-cultivation of Planctomycetes and their phenomic and genomic characterization uncovers novel biology.</title>
        <authorList>
            <person name="Wiegand S."/>
            <person name="Jogler M."/>
            <person name="Boedeker C."/>
            <person name="Pinto D."/>
            <person name="Vollmers J."/>
            <person name="Rivas-Marin E."/>
            <person name="Kohn T."/>
            <person name="Peeters S.H."/>
            <person name="Heuer A."/>
            <person name="Rast P."/>
            <person name="Oberbeckmann S."/>
            <person name="Bunk B."/>
            <person name="Jeske O."/>
            <person name="Meyerdierks A."/>
            <person name="Storesund J.E."/>
            <person name="Kallscheuer N."/>
            <person name="Luecker S."/>
            <person name="Lage O.M."/>
            <person name="Pohl T."/>
            <person name="Merkel B.J."/>
            <person name="Hornburger P."/>
            <person name="Mueller R.-W."/>
            <person name="Bruemmer F."/>
            <person name="Labrenz M."/>
            <person name="Spormann A.M."/>
            <person name="Op den Camp H."/>
            <person name="Overmann J."/>
            <person name="Amann R."/>
            <person name="Jetten M.S.M."/>
            <person name="Mascher T."/>
            <person name="Medema M.H."/>
            <person name="Devos D.P."/>
            <person name="Kaster A.-K."/>
            <person name="Ovreas L."/>
            <person name="Rohde M."/>
            <person name="Galperin M.Y."/>
            <person name="Jogler C."/>
        </authorList>
    </citation>
    <scope>NUCLEOTIDE SEQUENCE [LARGE SCALE GENOMIC DNA]</scope>
    <source>
        <strain evidence="5 6">Pan181</strain>
    </source>
</reference>
<dbReference type="RefSeq" id="WP_145246582.1">
    <property type="nucleotide sequence ID" value="NZ_CP036278.1"/>
</dbReference>
<evidence type="ECO:0000313" key="6">
    <source>
        <dbReference type="Proteomes" id="UP000315750"/>
    </source>
</evidence>
<dbReference type="PANTHER" id="PTHR15337">
    <property type="entry name" value="ANTERIOR GRADIENT PROTEIN-RELATED"/>
    <property type="match status" value="1"/>
</dbReference>
<accession>A0A518AM23</accession>
<dbReference type="Pfam" id="PF13899">
    <property type="entry name" value="Thioredoxin_7"/>
    <property type="match status" value="1"/>
</dbReference>
<dbReference type="PANTHER" id="PTHR15337:SF11">
    <property type="entry name" value="THIOREDOXIN DOMAIN-CONTAINING PROTEIN"/>
    <property type="match status" value="1"/>
</dbReference>